<dbReference type="eggNOG" id="COG0628">
    <property type="taxonomic scope" value="Bacteria"/>
</dbReference>
<evidence type="ECO:0000256" key="1">
    <source>
        <dbReference type="ARBA" id="ARBA00004651"/>
    </source>
</evidence>
<reference evidence="9 10" key="1">
    <citation type="journal article" date="2010" name="Stand. Genomic Sci.">
        <title>Complete genome sequence of Meiothermus silvanus type strain (VI-R2).</title>
        <authorList>
            <person name="Sikorski J."/>
            <person name="Tindall B.J."/>
            <person name="Lowry S."/>
            <person name="Lucas S."/>
            <person name="Nolan M."/>
            <person name="Copeland A."/>
            <person name="Glavina Del Rio T."/>
            <person name="Tice H."/>
            <person name="Cheng J.F."/>
            <person name="Han C."/>
            <person name="Pitluck S."/>
            <person name="Liolios K."/>
            <person name="Ivanova N."/>
            <person name="Mavromatis K."/>
            <person name="Mikhailova N."/>
            <person name="Pati A."/>
            <person name="Goodwin L."/>
            <person name="Chen A."/>
            <person name="Palaniappan K."/>
            <person name="Land M."/>
            <person name="Hauser L."/>
            <person name="Chang Y.J."/>
            <person name="Jeffries C.D."/>
            <person name="Rohde M."/>
            <person name="Goker M."/>
            <person name="Woyke T."/>
            <person name="Bristow J."/>
            <person name="Eisen J.A."/>
            <person name="Markowitz V."/>
            <person name="Hugenholtz P."/>
            <person name="Kyrpides N.C."/>
            <person name="Klenk H.P."/>
            <person name="Lapidus A."/>
        </authorList>
    </citation>
    <scope>NUCLEOTIDE SEQUENCE [LARGE SCALE GENOMIC DNA]</scope>
    <source>
        <strain evidence="10">ATCC 700542 / DSM 9946 / VI-R2</strain>
    </source>
</reference>
<feature type="transmembrane region" description="Helical" evidence="8">
    <location>
        <begin position="170"/>
        <end position="193"/>
    </location>
</feature>
<organism evidence="9 10">
    <name type="scientific">Allomeiothermus silvanus (strain ATCC 700542 / DSM 9946 / NBRC 106475 / NCIMB 13440 / VI-R2)</name>
    <name type="common">Thermus silvanus</name>
    <dbReference type="NCBI Taxonomy" id="526227"/>
    <lineage>
        <taxon>Bacteria</taxon>
        <taxon>Thermotogati</taxon>
        <taxon>Deinococcota</taxon>
        <taxon>Deinococci</taxon>
        <taxon>Thermales</taxon>
        <taxon>Thermaceae</taxon>
        <taxon>Allomeiothermus</taxon>
    </lineage>
</organism>
<keyword evidence="6 8" id="KW-1133">Transmembrane helix</keyword>
<accession>D7BEG6</accession>
<dbReference type="Proteomes" id="UP000001916">
    <property type="component" value="Chromosome"/>
</dbReference>
<evidence type="ECO:0000256" key="5">
    <source>
        <dbReference type="ARBA" id="ARBA00022692"/>
    </source>
</evidence>
<dbReference type="Pfam" id="PF01594">
    <property type="entry name" value="AI-2E_transport"/>
    <property type="match status" value="1"/>
</dbReference>
<evidence type="ECO:0000256" key="4">
    <source>
        <dbReference type="ARBA" id="ARBA00022475"/>
    </source>
</evidence>
<dbReference type="GO" id="GO:0055085">
    <property type="term" value="P:transmembrane transport"/>
    <property type="evidence" value="ECO:0007669"/>
    <property type="project" value="TreeGrafter"/>
</dbReference>
<evidence type="ECO:0000256" key="3">
    <source>
        <dbReference type="ARBA" id="ARBA00022448"/>
    </source>
</evidence>
<feature type="transmembrane region" description="Helical" evidence="8">
    <location>
        <begin position="12"/>
        <end position="33"/>
    </location>
</feature>
<evidence type="ECO:0000256" key="7">
    <source>
        <dbReference type="ARBA" id="ARBA00023136"/>
    </source>
</evidence>
<gene>
    <name evidence="9" type="ordered locus">Mesil_1315</name>
</gene>
<sequence>MRATFREVWKNPWVRAAAYLGIGLLVLLLLLHLLSQARAAIVTLAIGFGFAYLTSPVVRWFERRKLPRWLGVLAVYVGLLVFLALASALLAETVGRFSQMVGKLPATMGVALQWLHDTPANLGAVPLPEEVRSLLSEFGLNLQRILEGFGQSLLGTLQNLLSQGGRLVDFLIGLVGGVAQALVALVISIYLLYDLPRIASALLQLIPKPYQSRTLEIARKADLAFGGYIRGQLQVAFWVGLTIGVGLALVGVPLAGGLGLLAGVFNLIPYVGVIVSTVPALLLAATVGWPTVLLTLLVVWLTNQLEGHLLSPRILGSTTNLHPVTVIAAILIGASLFGLLGALLMVPTAAFAKILIQDYYLKSRLYEEG</sequence>
<feature type="transmembrane region" description="Helical" evidence="8">
    <location>
        <begin position="39"/>
        <end position="58"/>
    </location>
</feature>
<protein>
    <recommendedName>
        <fullName evidence="11">Permease</fullName>
    </recommendedName>
</protein>
<dbReference type="OrthoDB" id="9793390at2"/>
<comment type="subcellular location">
    <subcellularLocation>
        <location evidence="1">Cell membrane</location>
        <topology evidence="1">Multi-pass membrane protein</topology>
    </subcellularLocation>
</comment>
<dbReference type="RefSeq" id="WP_013157779.1">
    <property type="nucleotide sequence ID" value="NC_014212.1"/>
</dbReference>
<dbReference type="EMBL" id="CP002042">
    <property type="protein sequence ID" value="ADH63209.1"/>
    <property type="molecule type" value="Genomic_DNA"/>
</dbReference>
<feature type="transmembrane region" description="Helical" evidence="8">
    <location>
        <begin position="258"/>
        <end position="275"/>
    </location>
</feature>
<dbReference type="STRING" id="526227.Mesil_1315"/>
<dbReference type="AlphaFoldDB" id="D7BEG6"/>
<keyword evidence="4" id="KW-1003">Cell membrane</keyword>
<evidence type="ECO:0000256" key="6">
    <source>
        <dbReference type="ARBA" id="ARBA00022989"/>
    </source>
</evidence>
<feature type="transmembrane region" description="Helical" evidence="8">
    <location>
        <begin position="235"/>
        <end position="252"/>
    </location>
</feature>
<dbReference type="PANTHER" id="PTHR21716">
    <property type="entry name" value="TRANSMEMBRANE PROTEIN"/>
    <property type="match status" value="1"/>
</dbReference>
<evidence type="ECO:0000256" key="2">
    <source>
        <dbReference type="ARBA" id="ARBA00009773"/>
    </source>
</evidence>
<dbReference type="GO" id="GO:0005886">
    <property type="term" value="C:plasma membrane"/>
    <property type="evidence" value="ECO:0007669"/>
    <property type="project" value="UniProtKB-SubCell"/>
</dbReference>
<evidence type="ECO:0000313" key="9">
    <source>
        <dbReference type="EMBL" id="ADH63209.1"/>
    </source>
</evidence>
<keyword evidence="10" id="KW-1185">Reference proteome</keyword>
<dbReference type="InterPro" id="IPR002549">
    <property type="entry name" value="AI-2E-like"/>
</dbReference>
<feature type="transmembrane region" description="Helical" evidence="8">
    <location>
        <begin position="282"/>
        <end position="301"/>
    </location>
</feature>
<feature type="transmembrane region" description="Helical" evidence="8">
    <location>
        <begin position="70"/>
        <end position="91"/>
    </location>
</feature>
<feature type="transmembrane region" description="Helical" evidence="8">
    <location>
        <begin position="321"/>
        <end position="346"/>
    </location>
</feature>
<evidence type="ECO:0000313" key="10">
    <source>
        <dbReference type="Proteomes" id="UP000001916"/>
    </source>
</evidence>
<evidence type="ECO:0000256" key="8">
    <source>
        <dbReference type="SAM" id="Phobius"/>
    </source>
</evidence>
<keyword evidence="3" id="KW-0813">Transport</keyword>
<dbReference type="HOGENOM" id="CLU_031275_8_1_0"/>
<name>D7BEG6_ALLS1</name>
<keyword evidence="7 8" id="KW-0472">Membrane</keyword>
<dbReference type="PANTHER" id="PTHR21716:SF53">
    <property type="entry name" value="PERMEASE PERM-RELATED"/>
    <property type="match status" value="1"/>
</dbReference>
<evidence type="ECO:0008006" key="11">
    <source>
        <dbReference type="Google" id="ProtNLM"/>
    </source>
</evidence>
<comment type="similarity">
    <text evidence="2">Belongs to the autoinducer-2 exporter (AI-2E) (TC 2.A.86) family.</text>
</comment>
<dbReference type="KEGG" id="msv:Mesil_1315"/>
<keyword evidence="5 8" id="KW-0812">Transmembrane</keyword>
<proteinExistence type="inferred from homology"/>